<organism evidence="4 5">
    <name type="scientific">Coprinopsis marcescibilis</name>
    <name type="common">Agaric fungus</name>
    <name type="synonym">Psathyrella marcescibilis</name>
    <dbReference type="NCBI Taxonomy" id="230819"/>
    <lineage>
        <taxon>Eukaryota</taxon>
        <taxon>Fungi</taxon>
        <taxon>Dikarya</taxon>
        <taxon>Basidiomycota</taxon>
        <taxon>Agaricomycotina</taxon>
        <taxon>Agaricomycetes</taxon>
        <taxon>Agaricomycetidae</taxon>
        <taxon>Agaricales</taxon>
        <taxon>Agaricineae</taxon>
        <taxon>Psathyrellaceae</taxon>
        <taxon>Coprinopsis</taxon>
    </lineage>
</organism>
<proteinExistence type="inferred from homology"/>
<keyword evidence="1" id="KW-0694">RNA-binding</keyword>
<dbReference type="GO" id="GO:0003723">
    <property type="term" value="F:RNA binding"/>
    <property type="evidence" value="ECO:0007669"/>
    <property type="project" value="UniProtKB-KW"/>
</dbReference>
<name>A0A5C3KSE1_COPMA</name>
<dbReference type="OrthoDB" id="10055769at2759"/>
<accession>A0A5C3KSE1</accession>
<dbReference type="InterPro" id="IPR007855">
    <property type="entry name" value="RDRP"/>
</dbReference>
<feature type="compositionally biased region" description="Basic and acidic residues" evidence="2">
    <location>
        <begin position="85"/>
        <end position="94"/>
    </location>
</feature>
<feature type="region of interest" description="Disordered" evidence="2">
    <location>
        <begin position="1012"/>
        <end position="1031"/>
    </location>
</feature>
<feature type="domain" description="RDRP core" evidence="3">
    <location>
        <begin position="273"/>
        <end position="902"/>
    </location>
</feature>
<comment type="catalytic activity">
    <reaction evidence="1">
        <text>RNA(n) + a ribonucleoside 5'-triphosphate = RNA(n+1) + diphosphate</text>
        <dbReference type="Rhea" id="RHEA:21248"/>
        <dbReference type="Rhea" id="RHEA-COMP:14527"/>
        <dbReference type="Rhea" id="RHEA-COMP:17342"/>
        <dbReference type="ChEBI" id="CHEBI:33019"/>
        <dbReference type="ChEBI" id="CHEBI:61557"/>
        <dbReference type="ChEBI" id="CHEBI:140395"/>
        <dbReference type="EC" id="2.7.7.48"/>
    </reaction>
</comment>
<dbReference type="PANTHER" id="PTHR23079:SF14">
    <property type="entry name" value="RNA-DEPENDENT RNA POLYMERASE"/>
    <property type="match status" value="1"/>
</dbReference>
<dbReference type="GO" id="GO:0031380">
    <property type="term" value="C:nuclear RNA-directed RNA polymerase complex"/>
    <property type="evidence" value="ECO:0007669"/>
    <property type="project" value="TreeGrafter"/>
</dbReference>
<keyword evidence="1" id="KW-0548">Nucleotidyltransferase</keyword>
<reference evidence="4 5" key="1">
    <citation type="journal article" date="2019" name="Nat. Ecol. Evol.">
        <title>Megaphylogeny resolves global patterns of mushroom evolution.</title>
        <authorList>
            <person name="Varga T."/>
            <person name="Krizsan K."/>
            <person name="Foldi C."/>
            <person name="Dima B."/>
            <person name="Sanchez-Garcia M."/>
            <person name="Sanchez-Ramirez S."/>
            <person name="Szollosi G.J."/>
            <person name="Szarkandi J.G."/>
            <person name="Papp V."/>
            <person name="Albert L."/>
            <person name="Andreopoulos W."/>
            <person name="Angelini C."/>
            <person name="Antonin V."/>
            <person name="Barry K.W."/>
            <person name="Bougher N.L."/>
            <person name="Buchanan P."/>
            <person name="Buyck B."/>
            <person name="Bense V."/>
            <person name="Catcheside P."/>
            <person name="Chovatia M."/>
            <person name="Cooper J."/>
            <person name="Damon W."/>
            <person name="Desjardin D."/>
            <person name="Finy P."/>
            <person name="Geml J."/>
            <person name="Haridas S."/>
            <person name="Hughes K."/>
            <person name="Justo A."/>
            <person name="Karasinski D."/>
            <person name="Kautmanova I."/>
            <person name="Kiss B."/>
            <person name="Kocsube S."/>
            <person name="Kotiranta H."/>
            <person name="LaButti K.M."/>
            <person name="Lechner B.E."/>
            <person name="Liimatainen K."/>
            <person name="Lipzen A."/>
            <person name="Lukacs Z."/>
            <person name="Mihaltcheva S."/>
            <person name="Morgado L.N."/>
            <person name="Niskanen T."/>
            <person name="Noordeloos M.E."/>
            <person name="Ohm R.A."/>
            <person name="Ortiz-Santana B."/>
            <person name="Ovrebo C."/>
            <person name="Racz N."/>
            <person name="Riley R."/>
            <person name="Savchenko A."/>
            <person name="Shiryaev A."/>
            <person name="Soop K."/>
            <person name="Spirin V."/>
            <person name="Szebenyi C."/>
            <person name="Tomsovsky M."/>
            <person name="Tulloss R.E."/>
            <person name="Uehling J."/>
            <person name="Grigoriev I.V."/>
            <person name="Vagvolgyi C."/>
            <person name="Papp T."/>
            <person name="Martin F.M."/>
            <person name="Miettinen O."/>
            <person name="Hibbett D.S."/>
            <person name="Nagy L.G."/>
        </authorList>
    </citation>
    <scope>NUCLEOTIDE SEQUENCE [LARGE SCALE GENOMIC DNA]</scope>
    <source>
        <strain evidence="4 5">CBS 121175</strain>
    </source>
</reference>
<dbReference type="STRING" id="230819.A0A5C3KSE1"/>
<feature type="compositionally biased region" description="Acidic residues" evidence="2">
    <location>
        <begin position="68"/>
        <end position="77"/>
    </location>
</feature>
<evidence type="ECO:0000256" key="1">
    <source>
        <dbReference type="RuleBase" id="RU363098"/>
    </source>
</evidence>
<feature type="compositionally biased region" description="Basic residues" evidence="2">
    <location>
        <begin position="1018"/>
        <end position="1027"/>
    </location>
</feature>
<sequence>MHRATSPTIESTSASVFGPDNAVDVGVGSTQHANSQLPVSVFFSQSPPSVLSPDVLRTIRIATQAHADDDDSNDVDADAATNRSDTPDADKDGDTELAPILSKLQIADGLQVPPQSFNNNPDIAYIHQFLGKPLGIALEAHIIAHNSDVQTVLDEYKIEWGVQWELARGLMKEPSLWTWDDIRERIPDLVGSNAEKAGQVGHIMGRARHGTTAMSVWRELDREEKATREDPDRRLGLRGAWEGDPNWHGGQIQQLARLVKRCPRTSQPMGPKYKILLEPMEKRRSHRFARYLGSRRILQVRINDDLVMKEKADVVAFLSRKFVLFGRMFVPFHSKDESVYMVETNEDFGGRVPRDWCADRQRLSFVEFLEWHNPLEHNGMQAKYVDRSSVVNQAISKCVTRYALGLSNSIPVVEFERDCIYFIDDIYSSDWRPGQPKPAEKIMTDGCGFINLAGLKAITKQMAYEYLPTAVQGRIDGAKGLWVRHPTDEDLDTPRIWIRASQNKIKNPRLDRAHRIFELVAPSRPSTGSSISQQSILNLHFNNVKAENMIKLFEEALREEVGPLLDWGDSIRLYHAVNKVGGVAGSRAVRIASSRGRAMGLTRPTWQHEHVEATEESQSQSQAVSLAEDVGPATYTGRNPYSGAPHGISEKIMEMLQAGFNVTENKLLRDDTMKLIDITLNTAIENCRIPLKESINAFIIPDPLGILEEGQIYYRSSQPMKNPRTEMMFDVIMGKVVVGRYPMHLPSDLQKVEAVDRRELSGWTDVVIASVKGERSLASLLSGGGKSNTVDIYREAEIVENFTGQLFTESPPDLGHNFQENVQTVIRFCREHATAPPDVSARLYQGILIGNLKSNLTGLYSTFHDKCVANNGYDHKESIRLAYIFNTLVDAAKSGLQLKDEVYQSDNARWKGQSKVFPVVEELRTAGRRISAELQDRFQDLCQTHVQYRRDKDLLEPYTMARTYLQKLIEAKHPAYKMFDFEMDLICARVDDVKALFAKAYRQYLEKKEKEAHMARTGGKKKKKRTERKADQEDVMLAPSKLYMEDIPGIVLTRNVEEVKASYAYHLATEYNNEASFPYSMAFRTICLMKAKAQSVGFAPVLHNFDECKNLSSAAVRALARSGDEDVF</sequence>
<evidence type="ECO:0000259" key="3">
    <source>
        <dbReference type="Pfam" id="PF05183"/>
    </source>
</evidence>
<keyword evidence="5" id="KW-1185">Reference proteome</keyword>
<evidence type="ECO:0000313" key="4">
    <source>
        <dbReference type="EMBL" id="TFK18698.1"/>
    </source>
</evidence>
<dbReference type="GO" id="GO:0030422">
    <property type="term" value="P:siRNA processing"/>
    <property type="evidence" value="ECO:0007669"/>
    <property type="project" value="TreeGrafter"/>
</dbReference>
<dbReference type="PANTHER" id="PTHR23079">
    <property type="entry name" value="RNA-DEPENDENT RNA POLYMERASE"/>
    <property type="match status" value="1"/>
</dbReference>
<dbReference type="Pfam" id="PF05183">
    <property type="entry name" value="RdRP"/>
    <property type="match status" value="1"/>
</dbReference>
<dbReference type="Proteomes" id="UP000307440">
    <property type="component" value="Unassembled WGS sequence"/>
</dbReference>
<dbReference type="EMBL" id="ML210383">
    <property type="protein sequence ID" value="TFK18698.1"/>
    <property type="molecule type" value="Genomic_DNA"/>
</dbReference>
<feature type="region of interest" description="Disordered" evidence="2">
    <location>
        <begin position="67"/>
        <end position="95"/>
    </location>
</feature>
<keyword evidence="1" id="KW-0808">Transferase</keyword>
<protein>
    <recommendedName>
        <fullName evidence="1">RNA-dependent RNA polymerase</fullName>
        <ecNumber evidence="1">2.7.7.48</ecNumber>
    </recommendedName>
</protein>
<comment type="similarity">
    <text evidence="1">Belongs to the RdRP family.</text>
</comment>
<dbReference type="GO" id="GO:0003968">
    <property type="term" value="F:RNA-directed RNA polymerase activity"/>
    <property type="evidence" value="ECO:0007669"/>
    <property type="project" value="UniProtKB-KW"/>
</dbReference>
<evidence type="ECO:0000256" key="2">
    <source>
        <dbReference type="SAM" id="MobiDB-lite"/>
    </source>
</evidence>
<gene>
    <name evidence="4" type="ORF">FA15DRAFT_649270</name>
</gene>
<dbReference type="AlphaFoldDB" id="A0A5C3KSE1"/>
<dbReference type="EC" id="2.7.7.48" evidence="1"/>
<evidence type="ECO:0000313" key="5">
    <source>
        <dbReference type="Proteomes" id="UP000307440"/>
    </source>
</evidence>
<keyword evidence="1" id="KW-0696">RNA-directed RNA polymerase</keyword>
<dbReference type="InterPro" id="IPR057596">
    <property type="entry name" value="RDRP_core"/>
</dbReference>